<dbReference type="Proteomes" id="UP001501367">
    <property type="component" value="Unassembled WGS sequence"/>
</dbReference>
<evidence type="ECO:0000313" key="2">
    <source>
        <dbReference type="Proteomes" id="UP001501367"/>
    </source>
</evidence>
<name>A0ABP7F4R5_9FLAO</name>
<keyword evidence="2" id="KW-1185">Reference proteome</keyword>
<dbReference type="EMBL" id="BAABDT010000002">
    <property type="protein sequence ID" value="GAA3731315.1"/>
    <property type="molecule type" value="Genomic_DNA"/>
</dbReference>
<reference evidence="2" key="1">
    <citation type="journal article" date="2019" name="Int. J. Syst. Evol. Microbiol.">
        <title>The Global Catalogue of Microorganisms (GCM) 10K type strain sequencing project: providing services to taxonomists for standard genome sequencing and annotation.</title>
        <authorList>
            <consortium name="The Broad Institute Genomics Platform"/>
            <consortium name="The Broad Institute Genome Sequencing Center for Infectious Disease"/>
            <person name="Wu L."/>
            <person name="Ma J."/>
        </authorList>
    </citation>
    <scope>NUCLEOTIDE SEQUENCE [LARGE SCALE GENOMIC DNA]</scope>
    <source>
        <strain evidence="2">JCM 17336</strain>
    </source>
</reference>
<organism evidence="1 2">
    <name type="scientific">Flavobacterium ginsengisoli</name>
    <dbReference type="NCBI Taxonomy" id="871694"/>
    <lineage>
        <taxon>Bacteria</taxon>
        <taxon>Pseudomonadati</taxon>
        <taxon>Bacteroidota</taxon>
        <taxon>Flavobacteriia</taxon>
        <taxon>Flavobacteriales</taxon>
        <taxon>Flavobacteriaceae</taxon>
        <taxon>Flavobacterium</taxon>
    </lineage>
</organism>
<sequence>MNSYFSKFQNGIFAVVKLDGKLSLYFGENSWWLLDDWENDILNDNYFQEIESLKIEFESIHNAFKTEYSDLDKSTYLPSLYIDFDHKELYNNFFDQALENRIIEGWKGIFIENQNQFLEMIPENCRYWKI</sequence>
<proteinExistence type="predicted"/>
<dbReference type="RefSeq" id="WP_278022159.1">
    <property type="nucleotide sequence ID" value="NZ_BAABDT010000002.1"/>
</dbReference>
<comment type="caution">
    <text evidence="1">The sequence shown here is derived from an EMBL/GenBank/DDBJ whole genome shotgun (WGS) entry which is preliminary data.</text>
</comment>
<accession>A0ABP7F4R5</accession>
<evidence type="ECO:0000313" key="1">
    <source>
        <dbReference type="EMBL" id="GAA3731315.1"/>
    </source>
</evidence>
<gene>
    <name evidence="1" type="ORF">GCM10022422_11880</name>
</gene>
<protein>
    <submittedName>
        <fullName evidence="1">Uncharacterized protein</fullName>
    </submittedName>
</protein>